<name>A0A836B0M9_CHLIN</name>
<dbReference type="Gene3D" id="3.40.50.1820">
    <property type="entry name" value="alpha/beta hydrolase"/>
    <property type="match status" value="1"/>
</dbReference>
<gene>
    <name evidence="2" type="ORF">HXX76_002187</name>
</gene>
<organism evidence="2 3">
    <name type="scientific">Chlamydomonas incerta</name>
    <dbReference type="NCBI Taxonomy" id="51695"/>
    <lineage>
        <taxon>Eukaryota</taxon>
        <taxon>Viridiplantae</taxon>
        <taxon>Chlorophyta</taxon>
        <taxon>core chlorophytes</taxon>
        <taxon>Chlorophyceae</taxon>
        <taxon>CS clade</taxon>
        <taxon>Chlamydomonadales</taxon>
        <taxon>Chlamydomonadaceae</taxon>
        <taxon>Chlamydomonas</taxon>
    </lineage>
</organism>
<dbReference type="Proteomes" id="UP000650467">
    <property type="component" value="Unassembled WGS sequence"/>
</dbReference>
<reference evidence="2" key="1">
    <citation type="journal article" date="2020" name="bioRxiv">
        <title>Comparative genomics of Chlamydomonas.</title>
        <authorList>
            <person name="Craig R.J."/>
            <person name="Hasan A.R."/>
            <person name="Ness R.W."/>
            <person name="Keightley P.D."/>
        </authorList>
    </citation>
    <scope>NUCLEOTIDE SEQUENCE</scope>
    <source>
        <strain evidence="2">SAG 7.73</strain>
    </source>
</reference>
<evidence type="ECO:0008006" key="4">
    <source>
        <dbReference type="Google" id="ProtNLM"/>
    </source>
</evidence>
<dbReference type="InterPro" id="IPR029058">
    <property type="entry name" value="AB_hydrolase_fold"/>
</dbReference>
<dbReference type="SUPFAM" id="SSF53474">
    <property type="entry name" value="alpha/beta-Hydrolases"/>
    <property type="match status" value="1"/>
</dbReference>
<evidence type="ECO:0000256" key="1">
    <source>
        <dbReference type="SAM" id="MobiDB-lite"/>
    </source>
</evidence>
<comment type="caution">
    <text evidence="2">The sequence shown here is derived from an EMBL/GenBank/DDBJ whole genome shotgun (WGS) entry which is preliminary data.</text>
</comment>
<evidence type="ECO:0000313" key="3">
    <source>
        <dbReference type="Proteomes" id="UP000650467"/>
    </source>
</evidence>
<dbReference type="EMBL" id="JAEHOC010000003">
    <property type="protein sequence ID" value="KAG2443844.1"/>
    <property type="molecule type" value="Genomic_DNA"/>
</dbReference>
<keyword evidence="3" id="KW-1185">Reference proteome</keyword>
<feature type="region of interest" description="Disordered" evidence="1">
    <location>
        <begin position="793"/>
        <end position="820"/>
    </location>
</feature>
<dbReference type="PANTHER" id="PTHR37471">
    <property type="entry name" value="UNNAMED PRODUCT"/>
    <property type="match status" value="1"/>
</dbReference>
<feature type="compositionally biased region" description="Low complexity" evidence="1">
    <location>
        <begin position="808"/>
        <end position="817"/>
    </location>
</feature>
<evidence type="ECO:0000313" key="2">
    <source>
        <dbReference type="EMBL" id="KAG2443844.1"/>
    </source>
</evidence>
<dbReference type="OrthoDB" id="2017000at2759"/>
<feature type="region of interest" description="Disordered" evidence="1">
    <location>
        <begin position="200"/>
        <end position="219"/>
    </location>
</feature>
<dbReference type="PANTHER" id="PTHR37471:SF1">
    <property type="entry name" value="AB HYDROLASE-1 DOMAIN-CONTAINING PROTEIN"/>
    <property type="match status" value="1"/>
</dbReference>
<accession>A0A836B0M9</accession>
<protein>
    <recommendedName>
        <fullName evidence="4">AB hydrolase-1 domain-containing protein</fullName>
    </recommendedName>
</protein>
<proteinExistence type="predicted"/>
<sequence>MQKWTLDATSLVSFALVVAASVSLPAPVHVALLVSELAFAATAFSRYRAFNSAARNGAGSAASWVSYVVTRLLPAAYASSPASAAAAHDECGGAQAEAAAAKLFDESEGHLGLLEGGHLITQWFAGLAGPHQLKPSHVAQLLSYLLLLPSGAASSPAAARAGGAAGSSSAAAPQCPRVRAWASRLMDILNLSHPAAAAHDAASAESNTHAAAATEPRAAATDEEEARLLACNAEPLTASYRPLVFYILMEAVAAATHVALRLMGFRAATTPNSCAQVYVWTPPAAAAAEPKATADADAEETEPLVFLHGIGLGLTPYVRMLGRLVAGAAGRRAVYAVQYKHVSMRLTTRIPAPHEVAADVGAFLMREGVTRMSVLAHSYGTLVASALNKAAAANPAGAPAISRLTLVDPVCFAMFLPHLVRNAIYQQPVVAAATAAVAAAGAAAAPAASVGGGLLRQLLKGLVVAEFHCSVALRRRLDWTTVNLWPSELPANSTVVLSGRDNLVPVAEVRQILANRAKLVTADAAASLPTVFHHAHIGHGGFLVDADVQAGVLAAALGVPAATYAERIAAATAAVAAASATAPGAAAAAVEKVPAPASAAAAAAAEAAAAAMSPPNPIEMFIAAAHSFAANANLLATAAGATAAAGGPKDVSAAAAAAESAASSTVVGCTATTAATAKHVAPLARGGLPCRRRLQLSLLRHLQHKQQQGALGASSPANAANEPCSGHDLAAAPPLGFPAPELQLVPAFAYASAAGYCGTSSARQGNPQQHPYTHRLPTPAHLWMMEEGRRASLQRATPSGSYSHHQHQAAATASTASVPRGGSSALGIVVRRKLLASAVGSANVASAVASVAARRGGMALWRGC</sequence>
<dbReference type="AlphaFoldDB" id="A0A836B0M9"/>